<sequence length="356" mass="39793">MSENSKIEWTDHTFNPWEGCQKVGPGCDHCYAEARNARFAGGAAINWGPGAPRRRTSAANWRKPLQWDKAHAEFFAQHGRRQRVFCASLADVFDNAVPDAWRMDLFKLIGDTPNLDWLVLTKRIGNVRPYTQRDGLAFDLIGDGRVWLGATIINQAEADRDIPKLLEVPAAVRFLSIEPMLGPIDLRRYLDPTGITCMDVCPDSHYIDVDAVDTSTGGDEVVPLCQHCGAVASWTGFDDGIDWVIAGGESGHGARPMHPYWARSLRDQCAAANVPFLFKQWGEWYPASIDSEDDRIYLPDGSRVPLNDEEGNTRIQSHLWSSHWSDPVTCYDISARIGKKAAGRLLDGRTHDEFPE</sequence>
<evidence type="ECO:0008006" key="3">
    <source>
        <dbReference type="Google" id="ProtNLM"/>
    </source>
</evidence>
<organism evidence="1 2">
    <name type="scientific">Paraburkholderia largidicola</name>
    <dbReference type="NCBI Taxonomy" id="3014751"/>
    <lineage>
        <taxon>Bacteria</taxon>
        <taxon>Pseudomonadati</taxon>
        <taxon>Pseudomonadota</taxon>
        <taxon>Betaproteobacteria</taxon>
        <taxon>Burkholderiales</taxon>
        <taxon>Burkholderiaceae</taxon>
        <taxon>Paraburkholderia</taxon>
    </lineage>
</organism>
<dbReference type="Pfam" id="PF07505">
    <property type="entry name" value="DUF5131"/>
    <property type="match status" value="1"/>
</dbReference>
<protein>
    <recommendedName>
        <fullName evidence="3">Phage Gp37/Gp68 family protein</fullName>
    </recommendedName>
</protein>
<dbReference type="KEGG" id="plad:PPGU16_17950"/>
<dbReference type="EMBL" id="AP023174">
    <property type="protein sequence ID" value="BCF88728.1"/>
    <property type="molecule type" value="Genomic_DNA"/>
</dbReference>
<dbReference type="Proteomes" id="UP000510888">
    <property type="component" value="Chromosome 1"/>
</dbReference>
<reference evidence="1 2" key="1">
    <citation type="journal article" date="2020" name="Genes (Basel)">
        <title>Genomic Comparison of Insect Gut Symbionts from Divergent Burkholderia Subclades.</title>
        <authorList>
            <person name="Takeshita K."/>
            <person name="Kikuchi Y."/>
        </authorList>
    </citation>
    <scope>NUCLEOTIDE SEQUENCE [LARGE SCALE GENOMIC DNA]</scope>
    <source>
        <strain evidence="1 2">PGU16</strain>
    </source>
</reference>
<dbReference type="RefSeq" id="WP_180719717.1">
    <property type="nucleotide sequence ID" value="NZ_AP023174.1"/>
</dbReference>
<proteinExistence type="predicted"/>
<dbReference type="AlphaFoldDB" id="A0A7I8BJW4"/>
<accession>A0A7I8BJW4</accession>
<evidence type="ECO:0000313" key="2">
    <source>
        <dbReference type="Proteomes" id="UP000510888"/>
    </source>
</evidence>
<name>A0A7I8BJW4_9BURK</name>
<gene>
    <name evidence="1" type="ORF">PPGU16_17950</name>
</gene>
<evidence type="ECO:0000313" key="1">
    <source>
        <dbReference type="EMBL" id="BCF88728.1"/>
    </source>
</evidence>
<keyword evidence="2" id="KW-1185">Reference proteome</keyword>
<dbReference type="InterPro" id="IPR011101">
    <property type="entry name" value="DUF5131"/>
</dbReference>